<name>A0ABW9VNT3_9BURK</name>
<gene>
    <name evidence="1" type="ORF">GTP27_13220</name>
</gene>
<keyword evidence="2" id="KW-1185">Reference proteome</keyword>
<comment type="caution">
    <text evidence="1">The sequence shown here is derived from an EMBL/GenBank/DDBJ whole genome shotgun (WGS) entry which is preliminary data.</text>
</comment>
<evidence type="ECO:0008006" key="3">
    <source>
        <dbReference type="Google" id="ProtNLM"/>
    </source>
</evidence>
<sequence>MLSVAARVERIVMDSQFLVEGLRRNLINLSELARQLQPQLETDLWKPVGQAAVVMALRRVTKRLPAVDRPAAAPGQKTGELTTRTDLSEYTYRHSDTLAAGHRQLLERMAVMDSAFVMVTRGVNELMVICNRSAQPVVEEVFAGQCLRARQDGLTALTLHFNGGQRCGPGIYQSILSQLAWEQIQLVNLICTYTELTLLMEPGQTAAAYTLLAQTQA</sequence>
<organism evidence="1 2">
    <name type="scientific">Duganella qianjiadongensis</name>
    <dbReference type="NCBI Taxonomy" id="2692176"/>
    <lineage>
        <taxon>Bacteria</taxon>
        <taxon>Pseudomonadati</taxon>
        <taxon>Pseudomonadota</taxon>
        <taxon>Betaproteobacteria</taxon>
        <taxon>Burkholderiales</taxon>
        <taxon>Oxalobacteraceae</taxon>
        <taxon>Telluria group</taxon>
        <taxon>Duganella</taxon>
    </lineage>
</organism>
<dbReference type="EMBL" id="WWCM01000008">
    <property type="protein sequence ID" value="MYM40285.1"/>
    <property type="molecule type" value="Genomic_DNA"/>
</dbReference>
<evidence type="ECO:0000313" key="2">
    <source>
        <dbReference type="Proteomes" id="UP000478090"/>
    </source>
</evidence>
<dbReference type="Proteomes" id="UP000478090">
    <property type="component" value="Unassembled WGS sequence"/>
</dbReference>
<proteinExistence type="predicted"/>
<evidence type="ECO:0000313" key="1">
    <source>
        <dbReference type="EMBL" id="MYM40285.1"/>
    </source>
</evidence>
<protein>
    <recommendedName>
        <fullName evidence="3">Aspartate kinase</fullName>
    </recommendedName>
</protein>
<accession>A0ABW9VNT3</accession>
<reference evidence="1 2" key="1">
    <citation type="submission" date="2019-12" db="EMBL/GenBank/DDBJ databases">
        <title>Novel species isolated from a subtropical stream in China.</title>
        <authorList>
            <person name="Lu H."/>
        </authorList>
    </citation>
    <scope>NUCLEOTIDE SEQUENCE [LARGE SCALE GENOMIC DNA]</scope>
    <source>
        <strain evidence="1 2">CY13W</strain>
    </source>
</reference>